<feature type="transmembrane region" description="Helical" evidence="1">
    <location>
        <begin position="35"/>
        <end position="57"/>
    </location>
</feature>
<sequence length="418" mass="47428">MYLIPFFIGYTASYIIIQEFCMLKLMDVPEKRGQCAAFTAAYTFVFIGAEFALTIYYRDEATPFTDLAVSLVHAVFTFVLLATVAVYARGYLPRNFIKLFLYYDVLSVLGAIVITKRLPSLVAGEGSSFEEGTTMAEVRSLADWPVLAEFAGLVIITLVTGLLINRKLTKALEKIPDRICLMVLLIAFVSYILRIAVETAGAGRSLRNIENLSFSLFCCFIFLAILFAVLAAVFFQNARLRRTYQRLVELEAGIQYEYYESIRAINEDVRRLRHDLSNHLTVMKAARGCDREGTKGEGYEKELLHICDEIEGLLEEKTRWEKLPVRGLSNREKYEIYKYILKTAGDYGISPESLKTERPPTAGGGIDVVFPRGKGRRMRPFLLKRNIMYKLVETAVSLRGGSAEWLKGEEKCIFRILF</sequence>
<dbReference type="Proteomes" id="UP000824090">
    <property type="component" value="Unassembled WGS sequence"/>
</dbReference>
<proteinExistence type="predicted"/>
<dbReference type="EMBL" id="DVMP01000068">
    <property type="protein sequence ID" value="HIU25511.1"/>
    <property type="molecule type" value="Genomic_DNA"/>
</dbReference>
<keyword evidence="1" id="KW-0472">Membrane</keyword>
<accession>A0A9D1HZL5</accession>
<protein>
    <recommendedName>
        <fullName evidence="4">Sensor histidine kinase NatK C-terminal domain-containing protein</fullName>
    </recommendedName>
</protein>
<dbReference type="AlphaFoldDB" id="A0A9D1HZL5"/>
<feature type="transmembrane region" description="Helical" evidence="1">
    <location>
        <begin position="175"/>
        <end position="193"/>
    </location>
</feature>
<feature type="transmembrane region" description="Helical" evidence="1">
    <location>
        <begin position="6"/>
        <end position="23"/>
    </location>
</feature>
<name>A0A9D1HZL5_9FIRM</name>
<organism evidence="2 3">
    <name type="scientific">Candidatus Allocopromorpha excrementigallinarum</name>
    <dbReference type="NCBI Taxonomy" id="2840742"/>
    <lineage>
        <taxon>Bacteria</taxon>
        <taxon>Bacillati</taxon>
        <taxon>Bacillota</taxon>
        <taxon>Clostridia</taxon>
        <taxon>Eubacteriales</taxon>
        <taxon>Eubacteriaceae</taxon>
        <taxon>Eubacteriaceae incertae sedis</taxon>
        <taxon>Candidatus Allocopromorpha</taxon>
    </lineage>
</organism>
<evidence type="ECO:0000313" key="2">
    <source>
        <dbReference type="EMBL" id="HIU25511.1"/>
    </source>
</evidence>
<keyword evidence="1" id="KW-0812">Transmembrane</keyword>
<feature type="transmembrane region" description="Helical" evidence="1">
    <location>
        <begin position="69"/>
        <end position="88"/>
    </location>
</feature>
<feature type="transmembrane region" description="Helical" evidence="1">
    <location>
        <begin position="144"/>
        <end position="163"/>
    </location>
</feature>
<evidence type="ECO:0008006" key="4">
    <source>
        <dbReference type="Google" id="ProtNLM"/>
    </source>
</evidence>
<reference evidence="2" key="2">
    <citation type="journal article" date="2021" name="PeerJ">
        <title>Extensive microbial diversity within the chicken gut microbiome revealed by metagenomics and culture.</title>
        <authorList>
            <person name="Gilroy R."/>
            <person name="Ravi A."/>
            <person name="Getino M."/>
            <person name="Pursley I."/>
            <person name="Horton D.L."/>
            <person name="Alikhan N.F."/>
            <person name="Baker D."/>
            <person name="Gharbi K."/>
            <person name="Hall N."/>
            <person name="Watson M."/>
            <person name="Adriaenssens E.M."/>
            <person name="Foster-Nyarko E."/>
            <person name="Jarju S."/>
            <person name="Secka A."/>
            <person name="Antonio M."/>
            <person name="Oren A."/>
            <person name="Chaudhuri R.R."/>
            <person name="La Ragione R."/>
            <person name="Hildebrand F."/>
            <person name="Pallen M.J."/>
        </authorList>
    </citation>
    <scope>NUCLEOTIDE SEQUENCE</scope>
    <source>
        <strain evidence="2">ChiHcec3-6078</strain>
    </source>
</reference>
<reference evidence="2" key="1">
    <citation type="submission" date="2020-10" db="EMBL/GenBank/DDBJ databases">
        <authorList>
            <person name="Gilroy R."/>
        </authorList>
    </citation>
    <scope>NUCLEOTIDE SEQUENCE</scope>
    <source>
        <strain evidence="2">ChiHcec3-6078</strain>
    </source>
</reference>
<feature type="transmembrane region" description="Helical" evidence="1">
    <location>
        <begin position="213"/>
        <end position="235"/>
    </location>
</feature>
<keyword evidence="1" id="KW-1133">Transmembrane helix</keyword>
<gene>
    <name evidence="2" type="ORF">IAC50_03290</name>
</gene>
<feature type="transmembrane region" description="Helical" evidence="1">
    <location>
        <begin position="100"/>
        <end position="118"/>
    </location>
</feature>
<evidence type="ECO:0000256" key="1">
    <source>
        <dbReference type="SAM" id="Phobius"/>
    </source>
</evidence>
<evidence type="ECO:0000313" key="3">
    <source>
        <dbReference type="Proteomes" id="UP000824090"/>
    </source>
</evidence>
<comment type="caution">
    <text evidence="2">The sequence shown here is derived from an EMBL/GenBank/DDBJ whole genome shotgun (WGS) entry which is preliminary data.</text>
</comment>